<dbReference type="InterPro" id="IPR024661">
    <property type="entry name" value="RNA_pol_III_Rpc31"/>
</dbReference>
<dbReference type="GO" id="GO:0005666">
    <property type="term" value="C:RNA polymerase III complex"/>
    <property type="evidence" value="ECO:0007669"/>
    <property type="project" value="UniProtKB-UniRule"/>
</dbReference>
<dbReference type="AlphaFoldDB" id="A0A0N1HB26"/>
<feature type="region of interest" description="Disordered" evidence="5">
    <location>
        <begin position="156"/>
        <end position="276"/>
    </location>
</feature>
<comment type="caution">
    <text evidence="6">The sequence shown here is derived from an EMBL/GenBank/DDBJ whole genome shotgun (WGS) entry which is preliminary data.</text>
</comment>
<dbReference type="OrthoDB" id="5377312at2759"/>
<evidence type="ECO:0000256" key="4">
    <source>
        <dbReference type="PIRNR" id="PIRNR000777"/>
    </source>
</evidence>
<feature type="compositionally biased region" description="Basic residues" evidence="5">
    <location>
        <begin position="191"/>
        <end position="200"/>
    </location>
</feature>
<sequence length="276" mass="30826">MPRGGGRGGGRKQGNEPEAYDDEEPTPIAGTTIKPAPTFPPLYQPIPKPLSTIEVASVNAYLNFRTRSRRGPFFATLDPSSLTDENGKVRPRAGFDPFNDQERYTSRFQKKKRTVPDVAGQEFALQMFPKELWLSLDPKRTHPLWKTVDPAEFEMVKSRKRRRRLSDTGGPRDGTPAVENSGDESDGVVTGRRKLNAAKSRKGEPASKQRRGLDAEDDFPEDSREADDDADVDMEAQDSEFSESEDDDNDYNAEQYFDDGDDDGMEDDGGGGDDYY</sequence>
<evidence type="ECO:0000256" key="2">
    <source>
        <dbReference type="ARBA" id="ARBA00008352"/>
    </source>
</evidence>
<accession>A0A0N1HB26</accession>
<evidence type="ECO:0000256" key="3">
    <source>
        <dbReference type="ARBA" id="ARBA00023242"/>
    </source>
</evidence>
<dbReference type="RefSeq" id="XP_018000153.1">
    <property type="nucleotide sequence ID" value="XM_018140347.1"/>
</dbReference>
<proteinExistence type="inferred from homology"/>
<dbReference type="Proteomes" id="UP000038010">
    <property type="component" value="Unassembled WGS sequence"/>
</dbReference>
<evidence type="ECO:0000313" key="6">
    <source>
        <dbReference type="EMBL" id="KPI40190.1"/>
    </source>
</evidence>
<gene>
    <name evidence="6" type="ORF">AB675_11495</name>
</gene>
<evidence type="ECO:0000256" key="1">
    <source>
        <dbReference type="ARBA" id="ARBA00004123"/>
    </source>
</evidence>
<feature type="region of interest" description="Disordered" evidence="5">
    <location>
        <begin position="1"/>
        <end position="40"/>
    </location>
</feature>
<keyword evidence="3 4" id="KW-0539">Nucleus</keyword>
<dbReference type="EMBL" id="LFJN01000013">
    <property type="protein sequence ID" value="KPI40190.1"/>
    <property type="molecule type" value="Genomic_DNA"/>
</dbReference>
<feature type="compositionally biased region" description="Acidic residues" evidence="5">
    <location>
        <begin position="215"/>
        <end position="276"/>
    </location>
</feature>
<dbReference type="STRING" id="1664694.A0A0N1HB26"/>
<dbReference type="Pfam" id="PF11705">
    <property type="entry name" value="RNA_pol_3_Rpc31"/>
    <property type="match status" value="1"/>
</dbReference>
<comment type="subcellular location">
    <subcellularLocation>
        <location evidence="1 4">Nucleus</location>
    </subcellularLocation>
</comment>
<comment type="similarity">
    <text evidence="2 4">Belongs to the eukaryotic RPC7 RNA polymerase subunit family.</text>
</comment>
<keyword evidence="7" id="KW-1185">Reference proteome</keyword>
<dbReference type="GO" id="GO:0006383">
    <property type="term" value="P:transcription by RNA polymerase III"/>
    <property type="evidence" value="ECO:0007669"/>
    <property type="project" value="UniProtKB-UniRule"/>
</dbReference>
<dbReference type="GeneID" id="28732228"/>
<evidence type="ECO:0000256" key="5">
    <source>
        <dbReference type="SAM" id="MobiDB-lite"/>
    </source>
</evidence>
<name>A0A0N1HB26_9EURO</name>
<dbReference type="PIRSF" id="PIRSF000777">
    <property type="entry name" value="RNA_polIII_C31"/>
    <property type="match status" value="1"/>
</dbReference>
<protein>
    <recommendedName>
        <fullName evidence="4">DNA-directed RNA polymerase III subunit</fullName>
    </recommendedName>
</protein>
<organism evidence="6 7">
    <name type="scientific">Cyphellophora attinorum</name>
    <dbReference type="NCBI Taxonomy" id="1664694"/>
    <lineage>
        <taxon>Eukaryota</taxon>
        <taxon>Fungi</taxon>
        <taxon>Dikarya</taxon>
        <taxon>Ascomycota</taxon>
        <taxon>Pezizomycotina</taxon>
        <taxon>Eurotiomycetes</taxon>
        <taxon>Chaetothyriomycetidae</taxon>
        <taxon>Chaetothyriales</taxon>
        <taxon>Cyphellophoraceae</taxon>
        <taxon>Cyphellophora</taxon>
    </lineage>
</organism>
<reference evidence="6 7" key="1">
    <citation type="submission" date="2015-06" db="EMBL/GenBank/DDBJ databases">
        <title>Draft genome of the ant-associated black yeast Phialophora attae CBS 131958.</title>
        <authorList>
            <person name="Moreno L.F."/>
            <person name="Stielow B.J."/>
            <person name="de Hoog S."/>
            <person name="Vicente V.A."/>
            <person name="Weiss V.A."/>
            <person name="de Vries M."/>
            <person name="Cruz L.M."/>
            <person name="Souza E.M."/>
        </authorList>
    </citation>
    <scope>NUCLEOTIDE SEQUENCE [LARGE SCALE GENOMIC DNA]</scope>
    <source>
        <strain evidence="6 7">CBS 131958</strain>
    </source>
</reference>
<comment type="function">
    <text evidence="4">DNA-dependent RNA polymerase catalyzes the transcription of DNA into RNA using the four ribonucleoside triphosphates as substrates. Specific peripheric component of RNA polymerase III which synthesizes small RNAs, such as 5S rRNA and tRNAs.</text>
</comment>
<evidence type="ECO:0000313" key="7">
    <source>
        <dbReference type="Proteomes" id="UP000038010"/>
    </source>
</evidence>
<feature type="compositionally biased region" description="Basic and acidic residues" evidence="5">
    <location>
        <begin position="201"/>
        <end position="214"/>
    </location>
</feature>
<feature type="compositionally biased region" description="Gly residues" evidence="5">
    <location>
        <begin position="1"/>
        <end position="12"/>
    </location>
</feature>
<comment type="subunit">
    <text evidence="4">Component of the RNA polymerase III (Pol III) complex.</text>
</comment>
<dbReference type="VEuPathDB" id="FungiDB:AB675_11495"/>